<dbReference type="InterPro" id="IPR001375">
    <property type="entry name" value="Peptidase_S9_cat"/>
</dbReference>
<keyword evidence="1" id="KW-0378">Hydrolase</keyword>
<accession>A0A6I4I060</accession>
<feature type="domain" description="Peptidase S9 prolyl oligopeptidase catalytic" evidence="2">
    <location>
        <begin position="413"/>
        <end position="626"/>
    </location>
</feature>
<dbReference type="GO" id="GO:0006508">
    <property type="term" value="P:proteolysis"/>
    <property type="evidence" value="ECO:0007669"/>
    <property type="project" value="InterPro"/>
</dbReference>
<dbReference type="Gene3D" id="3.40.50.1820">
    <property type="entry name" value="alpha/beta hydrolase"/>
    <property type="match status" value="1"/>
</dbReference>
<evidence type="ECO:0000259" key="2">
    <source>
        <dbReference type="Pfam" id="PF00326"/>
    </source>
</evidence>
<proteinExistence type="predicted"/>
<organism evidence="3 4">
    <name type="scientific">Mucilaginibacter ginkgonis</name>
    <dbReference type="NCBI Taxonomy" id="2682091"/>
    <lineage>
        <taxon>Bacteria</taxon>
        <taxon>Pseudomonadati</taxon>
        <taxon>Bacteroidota</taxon>
        <taxon>Sphingobacteriia</taxon>
        <taxon>Sphingobacteriales</taxon>
        <taxon>Sphingobacteriaceae</taxon>
        <taxon>Mucilaginibacter</taxon>
    </lineage>
</organism>
<name>A0A6I4I060_9SPHI</name>
<dbReference type="InterPro" id="IPR029058">
    <property type="entry name" value="AB_hydrolase_fold"/>
</dbReference>
<gene>
    <name evidence="3" type="ORF">GO620_000040</name>
</gene>
<reference evidence="3 4" key="1">
    <citation type="submission" date="2020-12" db="EMBL/GenBank/DDBJ databases">
        <title>HMF7856_wgs.fasta genome submission.</title>
        <authorList>
            <person name="Kang H."/>
            <person name="Kim H."/>
            <person name="Joh K."/>
        </authorList>
    </citation>
    <scope>NUCLEOTIDE SEQUENCE [LARGE SCALE GENOMIC DNA]</scope>
    <source>
        <strain evidence="3 4">HMF7856</strain>
    </source>
</reference>
<dbReference type="InterPro" id="IPR011042">
    <property type="entry name" value="6-blade_b-propeller_TolB-like"/>
</dbReference>
<evidence type="ECO:0000313" key="4">
    <source>
        <dbReference type="Proteomes" id="UP000429232"/>
    </source>
</evidence>
<dbReference type="PANTHER" id="PTHR42776">
    <property type="entry name" value="SERINE PEPTIDASE S9 FAMILY MEMBER"/>
    <property type="match status" value="1"/>
</dbReference>
<dbReference type="Gene3D" id="2.120.10.30">
    <property type="entry name" value="TolB, C-terminal domain"/>
    <property type="match status" value="1"/>
</dbReference>
<dbReference type="RefSeq" id="WP_157523415.1">
    <property type="nucleotide sequence ID" value="NZ_CP066775.1"/>
</dbReference>
<evidence type="ECO:0000256" key="1">
    <source>
        <dbReference type="ARBA" id="ARBA00022801"/>
    </source>
</evidence>
<dbReference type="Proteomes" id="UP000429232">
    <property type="component" value="Chromosome"/>
</dbReference>
<evidence type="ECO:0000313" key="3">
    <source>
        <dbReference type="EMBL" id="QQL49876.1"/>
    </source>
</evidence>
<dbReference type="KEGG" id="mgik:GO620_000040"/>
<protein>
    <submittedName>
        <fullName evidence="3">S9 family peptidase</fullName>
    </submittedName>
</protein>
<dbReference type="Pfam" id="PF00326">
    <property type="entry name" value="Peptidase_S9"/>
    <property type="match status" value="1"/>
</dbReference>
<dbReference type="PANTHER" id="PTHR42776:SF27">
    <property type="entry name" value="DIPEPTIDYL PEPTIDASE FAMILY MEMBER 6"/>
    <property type="match status" value="1"/>
</dbReference>
<sequence length="628" mass="71878">MSIRPKVFIYAVIALLLWSCTNGKRQIPVLDFFKTPEKSFFKISPDGRYVSYLKPYKDKQNIFIQSLSDGKEVMATSFTNYPVRDYFWTYNNKIVLSQDIIATDQFKMFVVDIATMKQRDLLSFGNAKFKLLNRGRKDPDIITLALNKRDPTVFDVYRLNIRDGKLTTYINNPGNMTDWFPDGDGEIRLAQSSDGVNKTILFRKDVAAPFRPIITSNFIDQVQPISFTTDKNEFYALSNINRDKAALVEINANTGKESKVLYASNDADIEDWGFSKKHNTVEYALWEDDKPHIHFLNKYAEARYNELIKQLPGTEIKIIDRDSSENKFVVQSSTDKNPGSFYLYDSKEKQLTKLGDINSDLKPDELCAMTPVSYKASDGLTIHGFLTYPQGNKRTNLPVVVFLRNGPWNRINWGYSADMQFLANRGYAVFQPNYRGSMGYGKAFHRAGFKQVGGKIQQDITDGVNWLISKKIANPKKIAVLGSGFGGFSALYGSSSHPKMYNCAIVQYGLINFFTYIKDAPPFVKPYLQMTYEMVGNPETDADSLRAISPVFHADKIKTPLLIFQGAKDPRANISELNQFVRELKRRNVPVTYVLKDNERTYFRSQHNRIQMYADIEKYLDKYMKGTP</sequence>
<dbReference type="EMBL" id="CP066775">
    <property type="protein sequence ID" value="QQL49876.1"/>
    <property type="molecule type" value="Genomic_DNA"/>
</dbReference>
<dbReference type="AlphaFoldDB" id="A0A6I4I060"/>
<dbReference type="SUPFAM" id="SSF82171">
    <property type="entry name" value="DPP6 N-terminal domain-like"/>
    <property type="match status" value="1"/>
</dbReference>
<keyword evidence="4" id="KW-1185">Reference proteome</keyword>
<dbReference type="SUPFAM" id="SSF53474">
    <property type="entry name" value="alpha/beta-Hydrolases"/>
    <property type="match status" value="1"/>
</dbReference>
<dbReference type="GO" id="GO:0004252">
    <property type="term" value="F:serine-type endopeptidase activity"/>
    <property type="evidence" value="ECO:0007669"/>
    <property type="project" value="TreeGrafter"/>
</dbReference>